<keyword evidence="2" id="KW-1185">Reference proteome</keyword>
<dbReference type="EMBL" id="JAMKFB020000003">
    <property type="protein sequence ID" value="KAL0197534.1"/>
    <property type="molecule type" value="Genomic_DNA"/>
</dbReference>
<sequence>MLAVSSPVSEHGATPLFLGHLLQSHSTLSSVCGCCSLVPVSGPVLGTPCCCVTLTTDASLTGWGVVMNGCSAHVLWSSRHLMWHINCLEMLVVFQALKHFLPDLRCHHENPDACGPGFLRAGPSGEEPCTPYNTVPKIVLSTLPPLVFQGIGMQYWEACYLQRGLYIIFATLVTPEVGLEILIPLVSASWGLRTVEEVQVQYRDAVLAHMKELGL</sequence>
<name>A0ABD0RG83_CIRMR</name>
<gene>
    <name evidence="1" type="ORF">M9458_006074</name>
</gene>
<feature type="non-terminal residue" evidence="1">
    <location>
        <position position="1"/>
    </location>
</feature>
<proteinExistence type="predicted"/>
<evidence type="ECO:0000313" key="2">
    <source>
        <dbReference type="Proteomes" id="UP001529510"/>
    </source>
</evidence>
<dbReference type="AlphaFoldDB" id="A0ABD0RG83"/>
<organism evidence="1 2">
    <name type="scientific">Cirrhinus mrigala</name>
    <name type="common">Mrigala</name>
    <dbReference type="NCBI Taxonomy" id="683832"/>
    <lineage>
        <taxon>Eukaryota</taxon>
        <taxon>Metazoa</taxon>
        <taxon>Chordata</taxon>
        <taxon>Craniata</taxon>
        <taxon>Vertebrata</taxon>
        <taxon>Euteleostomi</taxon>
        <taxon>Actinopterygii</taxon>
        <taxon>Neopterygii</taxon>
        <taxon>Teleostei</taxon>
        <taxon>Ostariophysi</taxon>
        <taxon>Cypriniformes</taxon>
        <taxon>Cyprinidae</taxon>
        <taxon>Labeoninae</taxon>
        <taxon>Labeonini</taxon>
        <taxon>Cirrhinus</taxon>
    </lineage>
</organism>
<reference evidence="1 2" key="1">
    <citation type="submission" date="2024-05" db="EMBL/GenBank/DDBJ databases">
        <title>Genome sequencing and assembly of Indian major carp, Cirrhinus mrigala (Hamilton, 1822).</title>
        <authorList>
            <person name="Mohindra V."/>
            <person name="Chowdhury L.M."/>
            <person name="Lal K."/>
            <person name="Jena J.K."/>
        </authorList>
    </citation>
    <scope>NUCLEOTIDE SEQUENCE [LARGE SCALE GENOMIC DNA]</scope>
    <source>
        <strain evidence="1">CM1030</strain>
        <tissue evidence="1">Blood</tissue>
    </source>
</reference>
<dbReference type="Proteomes" id="UP001529510">
    <property type="component" value="Unassembled WGS sequence"/>
</dbReference>
<evidence type="ECO:0000313" key="1">
    <source>
        <dbReference type="EMBL" id="KAL0197534.1"/>
    </source>
</evidence>
<comment type="caution">
    <text evidence="1">The sequence shown here is derived from an EMBL/GenBank/DDBJ whole genome shotgun (WGS) entry which is preliminary data.</text>
</comment>
<protein>
    <submittedName>
        <fullName evidence="1">Uncharacterized protein</fullName>
    </submittedName>
</protein>
<accession>A0ABD0RG83</accession>
<dbReference type="CDD" id="cd09275">
    <property type="entry name" value="RNase_HI_RT_DIRS1"/>
    <property type="match status" value="1"/>
</dbReference>